<feature type="binding site" evidence="2">
    <location>
        <position position="72"/>
    </location>
    <ligand>
        <name>Mg(2+)</name>
        <dbReference type="ChEBI" id="CHEBI:18420"/>
        <label>3</label>
    </ligand>
</feature>
<evidence type="ECO:0000259" key="3">
    <source>
        <dbReference type="Pfam" id="PF00586"/>
    </source>
</evidence>
<dbReference type="SUPFAM" id="SSF55326">
    <property type="entry name" value="PurM N-terminal domain-like"/>
    <property type="match status" value="1"/>
</dbReference>
<dbReference type="GO" id="GO:0009229">
    <property type="term" value="P:thiamine diphosphate biosynthetic process"/>
    <property type="evidence" value="ECO:0007669"/>
    <property type="project" value="UniProtKB-UniRule"/>
</dbReference>
<dbReference type="InterPro" id="IPR016188">
    <property type="entry name" value="PurM-like_N"/>
</dbReference>
<dbReference type="PIRSF" id="PIRSF005303">
    <property type="entry name" value="Thiam_monoph_kin"/>
    <property type="match status" value="1"/>
</dbReference>
<feature type="binding site" evidence="2">
    <location>
        <position position="247"/>
    </location>
    <ligand>
        <name>substrate</name>
    </ligand>
</feature>
<feature type="binding site" evidence="2">
    <location>
        <position position="194"/>
    </location>
    <ligand>
        <name>Mg(2+)</name>
        <dbReference type="ChEBI" id="CHEBI:18420"/>
        <label>3</label>
    </ligand>
</feature>
<comment type="caution">
    <text evidence="2">Lacks conserved residue(s) required for the propagation of feature annotation.</text>
</comment>
<comment type="catalytic activity">
    <reaction evidence="2">
        <text>thiamine phosphate + ATP = thiamine diphosphate + ADP</text>
        <dbReference type="Rhea" id="RHEA:15913"/>
        <dbReference type="ChEBI" id="CHEBI:30616"/>
        <dbReference type="ChEBI" id="CHEBI:37575"/>
        <dbReference type="ChEBI" id="CHEBI:58937"/>
        <dbReference type="ChEBI" id="CHEBI:456216"/>
        <dbReference type="EC" id="2.7.4.16"/>
    </reaction>
</comment>
<feature type="binding site" evidence="2">
    <location>
        <position position="302"/>
    </location>
    <ligand>
        <name>substrate</name>
    </ligand>
</feature>
<dbReference type="GO" id="GO:0005524">
    <property type="term" value="F:ATP binding"/>
    <property type="evidence" value="ECO:0007669"/>
    <property type="project" value="UniProtKB-UniRule"/>
</dbReference>
<dbReference type="Pfam" id="PF02769">
    <property type="entry name" value="AIRS_C"/>
    <property type="match status" value="1"/>
</dbReference>
<feature type="binding site" evidence="2">
    <location>
        <position position="197"/>
    </location>
    <ligand>
        <name>Mg(2+)</name>
        <dbReference type="ChEBI" id="CHEBI:18420"/>
        <label>5</label>
    </ligand>
</feature>
<feature type="binding site" evidence="2">
    <location>
        <position position="43"/>
    </location>
    <ligand>
        <name>Mg(2+)</name>
        <dbReference type="ChEBI" id="CHEBI:18420"/>
        <label>1</label>
    </ligand>
</feature>
<feature type="binding site" evidence="2">
    <location>
        <position position="72"/>
    </location>
    <ligand>
        <name>Mg(2+)</name>
        <dbReference type="ChEBI" id="CHEBI:18420"/>
        <label>4</label>
    </ligand>
</feature>
<feature type="binding site" evidence="2">
    <location>
        <position position="147"/>
    </location>
    <ligand>
        <name>ATP</name>
        <dbReference type="ChEBI" id="CHEBI:30616"/>
    </ligand>
</feature>
<dbReference type="PANTHER" id="PTHR30270:SF0">
    <property type="entry name" value="THIAMINE-MONOPHOSPHATE KINASE"/>
    <property type="match status" value="1"/>
</dbReference>
<comment type="pathway">
    <text evidence="2">Cofactor biosynthesis; thiamine diphosphate biosynthesis; thiamine diphosphate from thiamine phosphate: step 1/1.</text>
</comment>
<evidence type="ECO:0000256" key="2">
    <source>
        <dbReference type="HAMAP-Rule" id="MF_02128"/>
    </source>
</evidence>
<comment type="miscellaneous">
    <text evidence="2">Reaction mechanism of ThiL seems to utilize a direct, inline transfer of the gamma-phosphate of ATP to TMP rather than a phosphorylated enzyme intermediate.</text>
</comment>
<feature type="domain" description="PurM-like C-terminal" evidence="4">
    <location>
        <begin position="167"/>
        <end position="283"/>
    </location>
</feature>
<dbReference type="CDD" id="cd02194">
    <property type="entry name" value="ThiL"/>
    <property type="match status" value="1"/>
</dbReference>
<dbReference type="GO" id="GO:0009228">
    <property type="term" value="P:thiamine biosynthetic process"/>
    <property type="evidence" value="ECO:0007669"/>
    <property type="project" value="UniProtKB-KW"/>
</dbReference>
<keyword evidence="2" id="KW-0460">Magnesium</keyword>
<feature type="binding site" evidence="2">
    <location>
        <position position="196"/>
    </location>
    <ligand>
        <name>ATP</name>
        <dbReference type="ChEBI" id="CHEBI:30616"/>
    </ligand>
</feature>
<dbReference type="InterPro" id="IPR036921">
    <property type="entry name" value="PurM-like_N_sf"/>
</dbReference>
<organism evidence="5 6">
    <name type="scientific">Aeoliella straminimaris</name>
    <dbReference type="NCBI Taxonomy" id="2954799"/>
    <lineage>
        <taxon>Bacteria</taxon>
        <taxon>Pseudomonadati</taxon>
        <taxon>Planctomycetota</taxon>
        <taxon>Planctomycetia</taxon>
        <taxon>Pirellulales</taxon>
        <taxon>Lacipirellulaceae</taxon>
        <taxon>Aeoliella</taxon>
    </lineage>
</organism>
<feature type="binding site" evidence="2">
    <location>
        <position position="42"/>
    </location>
    <ligand>
        <name>Mg(2+)</name>
        <dbReference type="ChEBI" id="CHEBI:18420"/>
        <label>1</label>
    </ligand>
</feature>
<evidence type="ECO:0000259" key="4">
    <source>
        <dbReference type="Pfam" id="PF02769"/>
    </source>
</evidence>
<dbReference type="Proteomes" id="UP001155241">
    <property type="component" value="Unassembled WGS sequence"/>
</dbReference>
<evidence type="ECO:0000313" key="6">
    <source>
        <dbReference type="Proteomes" id="UP001155241"/>
    </source>
</evidence>
<dbReference type="EC" id="2.7.4.16" evidence="2"/>
<dbReference type="AlphaFoldDB" id="A0A9X2FFK8"/>
<evidence type="ECO:0000256" key="1">
    <source>
        <dbReference type="ARBA" id="ARBA00022977"/>
    </source>
</evidence>
<accession>A0A9X2FFK8</accession>
<dbReference type="HAMAP" id="MF_02128">
    <property type="entry name" value="TMP_kinase"/>
    <property type="match status" value="1"/>
</dbReference>
<dbReference type="GO" id="GO:0009030">
    <property type="term" value="F:thiamine-phosphate kinase activity"/>
    <property type="evidence" value="ECO:0007669"/>
    <property type="project" value="UniProtKB-UniRule"/>
</dbReference>
<comment type="function">
    <text evidence="2">Catalyzes the ATP-dependent phosphorylation of thiamine-monophosphate (TMP) to form thiamine-pyrophosphate (TPP), the active form of vitamin B1.</text>
</comment>
<protein>
    <recommendedName>
        <fullName evidence="2">Thiamine-monophosphate kinase</fullName>
        <shortName evidence="2">TMP kinase</shortName>
        <shortName evidence="2">Thiamine-phosphate kinase</shortName>
        <ecNumber evidence="2">2.7.4.16</ecNumber>
    </recommendedName>
</protein>
<name>A0A9X2FFK8_9BACT</name>
<feature type="binding site" evidence="2">
    <location>
        <position position="72"/>
    </location>
    <ligand>
        <name>Mg(2+)</name>
        <dbReference type="ChEBI" id="CHEBI:18420"/>
        <label>2</label>
    </ligand>
</feature>
<keyword evidence="2" id="KW-0808">Transferase</keyword>
<dbReference type="Gene3D" id="3.90.650.10">
    <property type="entry name" value="PurM-like C-terminal domain"/>
    <property type="match status" value="1"/>
</dbReference>
<keyword evidence="2" id="KW-0067">ATP-binding</keyword>
<dbReference type="InterPro" id="IPR010918">
    <property type="entry name" value="PurM-like_C_dom"/>
</dbReference>
<keyword evidence="1 2" id="KW-0784">Thiamine biosynthesis</keyword>
<dbReference type="EMBL" id="JAMXLR010000092">
    <property type="protein sequence ID" value="MCO6047874.1"/>
    <property type="molecule type" value="Genomic_DNA"/>
</dbReference>
<proteinExistence type="inferred from homology"/>
<evidence type="ECO:0000313" key="5">
    <source>
        <dbReference type="EMBL" id="MCO6047874.1"/>
    </source>
</evidence>
<feature type="binding site" evidence="2">
    <location>
        <position position="41"/>
    </location>
    <ligand>
        <name>Mg(2+)</name>
        <dbReference type="ChEBI" id="CHEBI:18420"/>
        <label>4</label>
    </ligand>
</feature>
<feature type="binding site" evidence="2">
    <location>
        <begin position="120"/>
        <end position="121"/>
    </location>
    <ligand>
        <name>ATP</name>
        <dbReference type="ChEBI" id="CHEBI:30616"/>
    </ligand>
</feature>
<feature type="binding site" evidence="2">
    <location>
        <position position="26"/>
    </location>
    <ligand>
        <name>Mg(2+)</name>
        <dbReference type="ChEBI" id="CHEBI:18420"/>
        <label>3</label>
    </ligand>
</feature>
<dbReference type="Gene3D" id="3.30.1330.10">
    <property type="entry name" value="PurM-like, N-terminal domain"/>
    <property type="match status" value="1"/>
</dbReference>
<reference evidence="5" key="1">
    <citation type="submission" date="2022-06" db="EMBL/GenBank/DDBJ databases">
        <title>Aeoliella straminimaris, a novel planctomycete from sediments.</title>
        <authorList>
            <person name="Vitorino I.R."/>
            <person name="Lage O.M."/>
        </authorList>
    </citation>
    <scope>NUCLEOTIDE SEQUENCE</scope>
    <source>
        <strain evidence="5">ICT_H6.2</strain>
    </source>
</reference>
<feature type="domain" description="PurM-like N-terminal" evidence="3">
    <location>
        <begin position="24"/>
        <end position="139"/>
    </location>
</feature>
<feature type="binding site" evidence="2">
    <location>
        <position position="26"/>
    </location>
    <ligand>
        <name>Mg(2+)</name>
        <dbReference type="ChEBI" id="CHEBI:18420"/>
        <label>4</label>
    </ligand>
</feature>
<keyword evidence="2 5" id="KW-0418">Kinase</keyword>
<comment type="similarity">
    <text evidence="2">Belongs to the thiamine-monophosphate kinase family.</text>
</comment>
<keyword evidence="2" id="KW-0547">Nucleotide-binding</keyword>
<gene>
    <name evidence="2" type="primary">thiL</name>
    <name evidence="5" type="ORF">NG895_28550</name>
</gene>
<dbReference type="Pfam" id="PF00586">
    <property type="entry name" value="AIRS"/>
    <property type="match status" value="1"/>
</dbReference>
<dbReference type="SUPFAM" id="SSF56042">
    <property type="entry name" value="PurM C-terminal domain-like"/>
    <property type="match status" value="1"/>
</dbReference>
<comment type="caution">
    <text evidence="5">The sequence shown here is derived from an EMBL/GenBank/DDBJ whole genome shotgun (WGS) entry which is preliminary data.</text>
</comment>
<feature type="binding site" evidence="2">
    <location>
        <position position="121"/>
    </location>
    <ligand>
        <name>Mg(2+)</name>
        <dbReference type="ChEBI" id="CHEBI:18420"/>
        <label>1</label>
    </ligand>
</feature>
<dbReference type="InterPro" id="IPR036676">
    <property type="entry name" value="PurM-like_C_sf"/>
</dbReference>
<keyword evidence="6" id="KW-1185">Reference proteome</keyword>
<feature type="binding site" evidence="2">
    <location>
        <position position="50"/>
    </location>
    <ligand>
        <name>substrate</name>
    </ligand>
</feature>
<dbReference type="GO" id="GO:0000287">
    <property type="term" value="F:magnesium ion binding"/>
    <property type="evidence" value="ECO:0007669"/>
    <property type="project" value="UniProtKB-UniRule"/>
</dbReference>
<dbReference type="RefSeq" id="WP_252855980.1">
    <property type="nucleotide sequence ID" value="NZ_JAMXLR010000092.1"/>
</dbReference>
<sequence length="305" mass="31963">MELDFVRWLTRQPAADPRVAVGIGDDAAVLQIPANRQLVVTTDMLIEGSHFELEHHTAEQIGRKALAVNLSDLAAMAAEPLAAVVSLSLPRSQANSALARGLSSGMTMLAQQFDCPVVGGDTNVAAGPLAVSVTVMGTVESDQGWLRSGAQVGDRLLVTGKLGGSLRGHHLDFTPRVAEALQLARDYQVHAALDLSDGLALDLSRMITASGVGAVVDVPRVPISPAAEQMAHESGKTPTSHALSDGEDFELLLVVAPDEAEKLLAAQPLACGLTDVGEIIAEQQMLQRDALGETAPLAAEGFEHR</sequence>
<dbReference type="PANTHER" id="PTHR30270">
    <property type="entry name" value="THIAMINE-MONOPHOSPHATE KINASE"/>
    <property type="match status" value="1"/>
</dbReference>
<keyword evidence="2" id="KW-0479">Metal-binding</keyword>
<dbReference type="InterPro" id="IPR006283">
    <property type="entry name" value="ThiL-like"/>
</dbReference>
<feature type="binding site" evidence="2">
    <location>
        <position position="43"/>
    </location>
    <ligand>
        <name>Mg(2+)</name>
        <dbReference type="ChEBI" id="CHEBI:18420"/>
        <label>2</label>
    </ligand>
</feature>